<reference evidence="2 3" key="1">
    <citation type="submission" date="2019-07" db="EMBL/GenBank/DDBJ databases">
        <title>Whole genome shotgun sequence of Pseudonocardia sulfidoxydans NBRC 16205.</title>
        <authorList>
            <person name="Hosoyama A."/>
            <person name="Uohara A."/>
            <person name="Ohji S."/>
            <person name="Ichikawa N."/>
        </authorList>
    </citation>
    <scope>NUCLEOTIDE SEQUENCE [LARGE SCALE GENOMIC DNA]</scope>
    <source>
        <strain evidence="2 3">NBRC 16205</strain>
    </source>
</reference>
<dbReference type="PROSITE" id="PS51257">
    <property type="entry name" value="PROKAR_LIPOPROTEIN"/>
    <property type="match status" value="1"/>
</dbReference>
<evidence type="ECO:0000256" key="1">
    <source>
        <dbReference type="SAM" id="MobiDB-lite"/>
    </source>
</evidence>
<dbReference type="SUPFAM" id="SSF110087">
    <property type="entry name" value="DR1885-like metal-binding protein"/>
    <property type="match status" value="1"/>
</dbReference>
<accession>A0A511DLW8</accession>
<dbReference type="Pfam" id="PF04314">
    <property type="entry name" value="PCuAC"/>
    <property type="match status" value="1"/>
</dbReference>
<protein>
    <recommendedName>
        <fullName evidence="4">Lipoprotein LpqE</fullName>
    </recommendedName>
</protein>
<dbReference type="RefSeq" id="WP_222596374.1">
    <property type="nucleotide sequence ID" value="NZ_BJVJ01000064.1"/>
</dbReference>
<comment type="caution">
    <text evidence="2">The sequence shown here is derived from an EMBL/GenBank/DDBJ whole genome shotgun (WGS) entry which is preliminary data.</text>
</comment>
<dbReference type="AlphaFoldDB" id="A0A511DLW8"/>
<feature type="region of interest" description="Disordered" evidence="1">
    <location>
        <begin position="171"/>
        <end position="202"/>
    </location>
</feature>
<dbReference type="Proteomes" id="UP000321685">
    <property type="component" value="Unassembled WGS sequence"/>
</dbReference>
<sequence length="202" mass="20055">MSRSERIRPTRAALVAGALIGALALAGCGAGQISQTADQQAAVSGANLTTQHIEIRNAEIEFPVGGSQRLAAYTAGSSAPITLSIANDDDLPDRLLSASSPVADSVRITGETQIAPNGALTASSTPGGTVGNLGTPIEISLEGLRQDIGPGLSYPVTFVFERAGSITVDMPMGNADNRVPEQGGSNSSGGSGGSGSGGNGGH</sequence>
<evidence type="ECO:0000313" key="2">
    <source>
        <dbReference type="EMBL" id="GEL25806.1"/>
    </source>
</evidence>
<name>A0A511DLW8_9PSEU</name>
<evidence type="ECO:0008006" key="4">
    <source>
        <dbReference type="Google" id="ProtNLM"/>
    </source>
</evidence>
<dbReference type="InterPro" id="IPR007410">
    <property type="entry name" value="LpqE-like"/>
</dbReference>
<dbReference type="InterPro" id="IPR036182">
    <property type="entry name" value="PCuAC_sf"/>
</dbReference>
<organism evidence="2 3">
    <name type="scientific">Pseudonocardia sulfidoxydans NBRC 16205</name>
    <dbReference type="NCBI Taxonomy" id="1223511"/>
    <lineage>
        <taxon>Bacteria</taxon>
        <taxon>Bacillati</taxon>
        <taxon>Actinomycetota</taxon>
        <taxon>Actinomycetes</taxon>
        <taxon>Pseudonocardiales</taxon>
        <taxon>Pseudonocardiaceae</taxon>
        <taxon>Pseudonocardia</taxon>
    </lineage>
</organism>
<proteinExistence type="predicted"/>
<gene>
    <name evidence="2" type="ORF">PSU4_47600</name>
</gene>
<feature type="compositionally biased region" description="Gly residues" evidence="1">
    <location>
        <begin position="186"/>
        <end position="202"/>
    </location>
</feature>
<keyword evidence="3" id="KW-1185">Reference proteome</keyword>
<dbReference type="Gene3D" id="2.60.40.1890">
    <property type="entry name" value="PCu(A)C copper chaperone"/>
    <property type="match status" value="1"/>
</dbReference>
<evidence type="ECO:0000313" key="3">
    <source>
        <dbReference type="Proteomes" id="UP000321685"/>
    </source>
</evidence>
<dbReference type="EMBL" id="BJVJ01000064">
    <property type="protein sequence ID" value="GEL25806.1"/>
    <property type="molecule type" value="Genomic_DNA"/>
</dbReference>